<dbReference type="GO" id="GO:0003677">
    <property type="term" value="F:DNA binding"/>
    <property type="evidence" value="ECO:0007669"/>
    <property type="project" value="UniProtKB-UniRule"/>
</dbReference>
<feature type="DNA-binding region" description="H-T-H motif" evidence="2">
    <location>
        <begin position="27"/>
        <end position="46"/>
    </location>
</feature>
<dbReference type="InterPro" id="IPR009057">
    <property type="entry name" value="Homeodomain-like_sf"/>
</dbReference>
<dbReference type="EMBL" id="JACOFV010000012">
    <property type="protein sequence ID" value="MBC3863061.1"/>
    <property type="molecule type" value="Genomic_DNA"/>
</dbReference>
<dbReference type="Pfam" id="PF00440">
    <property type="entry name" value="TetR_N"/>
    <property type="match status" value="1"/>
</dbReference>
<name>A0A923HP00_9BURK</name>
<proteinExistence type="predicted"/>
<evidence type="ECO:0000256" key="1">
    <source>
        <dbReference type="ARBA" id="ARBA00023125"/>
    </source>
</evidence>
<dbReference type="PROSITE" id="PS50977">
    <property type="entry name" value="HTH_TETR_2"/>
    <property type="match status" value="1"/>
</dbReference>
<evidence type="ECO:0000313" key="5">
    <source>
        <dbReference type="Proteomes" id="UP000634011"/>
    </source>
</evidence>
<evidence type="ECO:0000256" key="2">
    <source>
        <dbReference type="PROSITE-ProRule" id="PRU00335"/>
    </source>
</evidence>
<dbReference type="RefSeq" id="WP_186913013.1">
    <property type="nucleotide sequence ID" value="NZ_JACOFV010000012.1"/>
</dbReference>
<dbReference type="Gene3D" id="1.10.357.10">
    <property type="entry name" value="Tetracycline Repressor, domain 2"/>
    <property type="match status" value="1"/>
</dbReference>
<keyword evidence="5" id="KW-1185">Reference proteome</keyword>
<feature type="domain" description="HTH tetR-type" evidence="3">
    <location>
        <begin position="4"/>
        <end position="64"/>
    </location>
</feature>
<organism evidence="4 5">
    <name type="scientific">Undibacterium jejuense</name>
    <dbReference type="NCBI Taxonomy" id="1344949"/>
    <lineage>
        <taxon>Bacteria</taxon>
        <taxon>Pseudomonadati</taxon>
        <taxon>Pseudomonadota</taxon>
        <taxon>Betaproteobacteria</taxon>
        <taxon>Burkholderiales</taxon>
        <taxon>Oxalobacteraceae</taxon>
        <taxon>Undibacterium</taxon>
    </lineage>
</organism>
<evidence type="ECO:0000259" key="3">
    <source>
        <dbReference type="PROSITE" id="PS50977"/>
    </source>
</evidence>
<dbReference type="SUPFAM" id="SSF46689">
    <property type="entry name" value="Homeodomain-like"/>
    <property type="match status" value="1"/>
</dbReference>
<comment type="caution">
    <text evidence="4">The sequence shown here is derived from an EMBL/GenBank/DDBJ whole genome shotgun (WGS) entry which is preliminary data.</text>
</comment>
<accession>A0A923HP00</accession>
<dbReference type="AlphaFoldDB" id="A0A923HP00"/>
<sequence>MEEKNNRQTWLNAGLQLLATQGPERLRIMSIAEELGVTKGSFYWHFKNLDDYHCALIEEWERSDTQQAIAFVESMTGDANAKLQCWITGASMSDLRLAKAIRTWSMSHPLVKEVQARVDEQRINYLSKLLRDVGWQAEEAATLGQWTYWAFIGFSSQSEPTISDKQIQLILNVLTPRRV</sequence>
<dbReference type="InterPro" id="IPR001647">
    <property type="entry name" value="HTH_TetR"/>
</dbReference>
<keyword evidence="1 2" id="KW-0238">DNA-binding</keyword>
<dbReference type="Proteomes" id="UP000634011">
    <property type="component" value="Unassembled WGS sequence"/>
</dbReference>
<evidence type="ECO:0000313" key="4">
    <source>
        <dbReference type="EMBL" id="MBC3863061.1"/>
    </source>
</evidence>
<reference evidence="4" key="1">
    <citation type="submission" date="2020-08" db="EMBL/GenBank/DDBJ databases">
        <title>Novel species isolated from subtropical streams in China.</title>
        <authorList>
            <person name="Lu H."/>
        </authorList>
    </citation>
    <scope>NUCLEOTIDE SEQUENCE</scope>
    <source>
        <strain evidence="4">KACC 12607</strain>
    </source>
</reference>
<gene>
    <name evidence="4" type="ORF">H8K32_13195</name>
</gene>
<protein>
    <submittedName>
        <fullName evidence="4">TetR/AcrR family transcriptional regulator</fullName>
    </submittedName>
</protein>